<dbReference type="OrthoDB" id="5819068at2759"/>
<gene>
    <name evidence="1" type="ORF">ASIM_LOCUS901</name>
</gene>
<sequence>MLEILQDYARRLRRSEGKRVEAYQADFGTLFPVLTRKRQPPLPAKLLFGDKSLINDAQNPLVLRKPIEGNHLIPTFSSSLDFILL</sequence>
<dbReference type="EMBL" id="UYRR01000778">
    <property type="protein sequence ID" value="VDK18207.1"/>
    <property type="molecule type" value="Genomic_DNA"/>
</dbReference>
<dbReference type="WBParaSite" id="ASIM_0000100601-mRNA-1">
    <property type="protein sequence ID" value="ASIM_0000100601-mRNA-1"/>
    <property type="gene ID" value="ASIM_0000100601"/>
</dbReference>
<keyword evidence="2" id="KW-1185">Reference proteome</keyword>
<proteinExistence type="predicted"/>
<accession>A0A0M3J0G8</accession>
<dbReference type="AlphaFoldDB" id="A0A0M3J0G8"/>
<name>A0A0M3J0G8_ANISI</name>
<reference evidence="3" key="1">
    <citation type="submission" date="2017-02" db="UniProtKB">
        <authorList>
            <consortium name="WormBaseParasite"/>
        </authorList>
    </citation>
    <scope>IDENTIFICATION</scope>
</reference>
<protein>
    <submittedName>
        <fullName evidence="3">Transposase</fullName>
    </submittedName>
</protein>
<organism evidence="3">
    <name type="scientific">Anisakis simplex</name>
    <name type="common">Herring worm</name>
    <dbReference type="NCBI Taxonomy" id="6269"/>
    <lineage>
        <taxon>Eukaryota</taxon>
        <taxon>Metazoa</taxon>
        <taxon>Ecdysozoa</taxon>
        <taxon>Nematoda</taxon>
        <taxon>Chromadorea</taxon>
        <taxon>Rhabditida</taxon>
        <taxon>Spirurina</taxon>
        <taxon>Ascaridomorpha</taxon>
        <taxon>Ascaridoidea</taxon>
        <taxon>Anisakidae</taxon>
        <taxon>Anisakis</taxon>
        <taxon>Anisakis simplex complex</taxon>
    </lineage>
</organism>
<dbReference type="Proteomes" id="UP000267096">
    <property type="component" value="Unassembled WGS sequence"/>
</dbReference>
<evidence type="ECO:0000313" key="3">
    <source>
        <dbReference type="WBParaSite" id="ASIM_0000100601-mRNA-1"/>
    </source>
</evidence>
<evidence type="ECO:0000313" key="1">
    <source>
        <dbReference type="EMBL" id="VDK18207.1"/>
    </source>
</evidence>
<evidence type="ECO:0000313" key="2">
    <source>
        <dbReference type="Proteomes" id="UP000267096"/>
    </source>
</evidence>
<reference evidence="1 2" key="2">
    <citation type="submission" date="2018-11" db="EMBL/GenBank/DDBJ databases">
        <authorList>
            <consortium name="Pathogen Informatics"/>
        </authorList>
    </citation>
    <scope>NUCLEOTIDE SEQUENCE [LARGE SCALE GENOMIC DNA]</scope>
</reference>